<feature type="region of interest" description="Disordered" evidence="1">
    <location>
        <begin position="1"/>
        <end position="22"/>
    </location>
</feature>
<reference evidence="4" key="1">
    <citation type="journal article" date="2019" name="Int. J. Syst. Evol. Microbiol.">
        <title>The Global Catalogue of Microorganisms (GCM) 10K type strain sequencing project: providing services to taxonomists for standard genome sequencing and annotation.</title>
        <authorList>
            <consortium name="The Broad Institute Genomics Platform"/>
            <consortium name="The Broad Institute Genome Sequencing Center for Infectious Disease"/>
            <person name="Wu L."/>
            <person name="Ma J."/>
        </authorList>
    </citation>
    <scope>NUCLEOTIDE SEQUENCE [LARGE SCALE GENOMIC DNA]</scope>
    <source>
        <strain evidence="4">KCTC 42224</strain>
    </source>
</reference>
<dbReference type="Pfam" id="PF11160">
    <property type="entry name" value="Hva1_TUDOR"/>
    <property type="match status" value="1"/>
</dbReference>
<dbReference type="EMBL" id="JBHRYE010000002">
    <property type="protein sequence ID" value="MFC3670047.1"/>
    <property type="molecule type" value="Genomic_DNA"/>
</dbReference>
<name>A0ABV7UZH9_9SPHN</name>
<organism evidence="3 4">
    <name type="scientific">Novosphingobium pokkalii</name>
    <dbReference type="NCBI Taxonomy" id="1770194"/>
    <lineage>
        <taxon>Bacteria</taxon>
        <taxon>Pseudomonadati</taxon>
        <taxon>Pseudomonadota</taxon>
        <taxon>Alphaproteobacteria</taxon>
        <taxon>Sphingomonadales</taxon>
        <taxon>Sphingomonadaceae</taxon>
        <taxon>Novosphingobium</taxon>
    </lineage>
</organism>
<evidence type="ECO:0000313" key="3">
    <source>
        <dbReference type="EMBL" id="MFC3670047.1"/>
    </source>
</evidence>
<feature type="compositionally biased region" description="Basic and acidic residues" evidence="1">
    <location>
        <begin position="54"/>
        <end position="68"/>
    </location>
</feature>
<gene>
    <name evidence="3" type="ORF">ACFOOT_01280</name>
</gene>
<keyword evidence="4" id="KW-1185">Reference proteome</keyword>
<feature type="domain" description="Hypervirulence associated protein TUDOR" evidence="2">
    <location>
        <begin position="8"/>
        <end position="65"/>
    </location>
</feature>
<dbReference type="Gene3D" id="2.30.30.1060">
    <property type="match status" value="1"/>
</dbReference>
<sequence length="68" mass="7301">MAEGLRKGSKVKWQASGGTAHGKVVRKVTHTMHVKGHKVAATPDDPQILVETEDGARAAHKPEALHKD</sequence>
<dbReference type="InterPro" id="IPR021331">
    <property type="entry name" value="Hva1_TUDOR"/>
</dbReference>
<proteinExistence type="predicted"/>
<feature type="region of interest" description="Disordered" evidence="1">
    <location>
        <begin position="36"/>
        <end position="68"/>
    </location>
</feature>
<evidence type="ECO:0000259" key="2">
    <source>
        <dbReference type="Pfam" id="PF11160"/>
    </source>
</evidence>
<protein>
    <submittedName>
        <fullName evidence="3">DUF2945 domain-containing protein</fullName>
    </submittedName>
</protein>
<accession>A0ABV7UZH9</accession>
<dbReference type="RefSeq" id="WP_191324539.1">
    <property type="nucleotide sequence ID" value="NZ_BMZP01000009.1"/>
</dbReference>
<evidence type="ECO:0000313" key="4">
    <source>
        <dbReference type="Proteomes" id="UP001595683"/>
    </source>
</evidence>
<dbReference type="Proteomes" id="UP001595683">
    <property type="component" value="Unassembled WGS sequence"/>
</dbReference>
<comment type="caution">
    <text evidence="3">The sequence shown here is derived from an EMBL/GenBank/DDBJ whole genome shotgun (WGS) entry which is preliminary data.</text>
</comment>
<evidence type="ECO:0000256" key="1">
    <source>
        <dbReference type="SAM" id="MobiDB-lite"/>
    </source>
</evidence>